<reference evidence="1" key="1">
    <citation type="submission" date="2020-11" db="EMBL/GenBank/DDBJ databases">
        <authorList>
            <person name="Koelle M."/>
            <person name="Horta M.A.C."/>
            <person name="Nowrousian M."/>
            <person name="Ohm R.A."/>
            <person name="Benz P."/>
            <person name="Pilgard A."/>
        </authorList>
    </citation>
    <scope>NUCLEOTIDE SEQUENCE</scope>
    <source>
        <strain evidence="1">FPRL280</strain>
    </source>
</reference>
<gene>
    <name evidence="1" type="ORF">IEO21_10856</name>
</gene>
<evidence type="ECO:0000313" key="2">
    <source>
        <dbReference type="Proteomes" id="UP000639403"/>
    </source>
</evidence>
<name>A0A8H7NRQ4_9APHY</name>
<accession>A0A8H7NRQ4</accession>
<evidence type="ECO:0000313" key="1">
    <source>
        <dbReference type="EMBL" id="KAF9797570.1"/>
    </source>
</evidence>
<protein>
    <submittedName>
        <fullName evidence="1">Uncharacterized protein</fullName>
    </submittedName>
</protein>
<comment type="caution">
    <text evidence="1">The sequence shown here is derived from an EMBL/GenBank/DDBJ whole genome shotgun (WGS) entry which is preliminary data.</text>
</comment>
<sequence>MGQEVEPEVPRAAKASLYTWGI</sequence>
<dbReference type="Proteomes" id="UP000639403">
    <property type="component" value="Unassembled WGS sequence"/>
</dbReference>
<organism evidence="1 2">
    <name type="scientific">Rhodonia placenta</name>
    <dbReference type="NCBI Taxonomy" id="104341"/>
    <lineage>
        <taxon>Eukaryota</taxon>
        <taxon>Fungi</taxon>
        <taxon>Dikarya</taxon>
        <taxon>Basidiomycota</taxon>
        <taxon>Agaricomycotina</taxon>
        <taxon>Agaricomycetes</taxon>
        <taxon>Polyporales</taxon>
        <taxon>Adustoporiaceae</taxon>
        <taxon>Rhodonia</taxon>
    </lineage>
</organism>
<dbReference type="EMBL" id="JADOXO010001170">
    <property type="protein sequence ID" value="KAF9797570.1"/>
    <property type="molecule type" value="Genomic_DNA"/>
</dbReference>
<dbReference type="AlphaFoldDB" id="A0A8H7NRQ4"/>
<proteinExistence type="predicted"/>
<reference evidence="1" key="2">
    <citation type="journal article" name="Front. Microbiol.">
        <title>Degradative Capacity of Two Strains of Rhodonia placenta: From Phenotype to Genotype.</title>
        <authorList>
            <person name="Kolle M."/>
            <person name="Horta M.A.C."/>
            <person name="Nowrousian M."/>
            <person name="Ohm R.A."/>
            <person name="Benz J.P."/>
            <person name="Pilgard A."/>
        </authorList>
    </citation>
    <scope>NUCLEOTIDE SEQUENCE</scope>
    <source>
        <strain evidence="1">FPRL280</strain>
    </source>
</reference>